<dbReference type="OrthoDB" id="2121326at2759"/>
<dbReference type="Pfam" id="PF00085">
    <property type="entry name" value="Thioredoxin"/>
    <property type="match status" value="1"/>
</dbReference>
<dbReference type="Gene3D" id="3.40.30.10">
    <property type="entry name" value="Glutaredoxin"/>
    <property type="match status" value="1"/>
</dbReference>
<keyword evidence="3" id="KW-1185">Reference proteome</keyword>
<dbReference type="Proteomes" id="UP000238274">
    <property type="component" value="Unassembled WGS sequence"/>
</dbReference>
<evidence type="ECO:0000313" key="3">
    <source>
        <dbReference type="Proteomes" id="UP000238274"/>
    </source>
</evidence>
<reference evidence="3" key="2">
    <citation type="journal article" date="2018" name="BMC Genomics">
        <title>Genomic insights into host adaptation between the wheat stripe rust pathogen (Puccinia striiformis f. sp. tritici) and the barley stripe rust pathogen (Puccinia striiformis f. sp. hordei).</title>
        <authorList>
            <person name="Xia C."/>
            <person name="Wang M."/>
            <person name="Yin C."/>
            <person name="Cornejo O.E."/>
            <person name="Hulbert S.H."/>
            <person name="Chen X."/>
        </authorList>
    </citation>
    <scope>NUCLEOTIDE SEQUENCE [LARGE SCALE GENOMIC DNA]</scope>
    <source>
        <strain evidence="3">93TX-2</strain>
    </source>
</reference>
<sequence length="70" mass="7987">MTVVLLKTLEEFHSAIGKNPHKECCTIVYFWAAWVEPCRVLTPLFEKCASEDTSGKLKYFKSTTTNKTTN</sequence>
<name>A0A2S4VAZ0_9BASI</name>
<proteinExistence type="predicted"/>
<dbReference type="AlphaFoldDB" id="A0A2S4VAZ0"/>
<dbReference type="InterPro" id="IPR013766">
    <property type="entry name" value="Thioredoxin_domain"/>
</dbReference>
<protein>
    <recommendedName>
        <fullName evidence="1">Thioredoxin domain-containing protein</fullName>
    </recommendedName>
</protein>
<reference evidence="2 3" key="1">
    <citation type="submission" date="2017-12" db="EMBL/GenBank/DDBJ databases">
        <title>Gene loss provides genomic basis for host adaptation in cereal stripe rust fungi.</title>
        <authorList>
            <person name="Xia C."/>
        </authorList>
    </citation>
    <scope>NUCLEOTIDE SEQUENCE [LARGE SCALE GENOMIC DNA]</scope>
    <source>
        <strain evidence="2 3">93TX-2</strain>
    </source>
</reference>
<dbReference type="VEuPathDB" id="FungiDB:PSHT_10260"/>
<dbReference type="CDD" id="cd02947">
    <property type="entry name" value="TRX_family"/>
    <property type="match status" value="1"/>
</dbReference>
<evidence type="ECO:0000259" key="1">
    <source>
        <dbReference type="Pfam" id="PF00085"/>
    </source>
</evidence>
<organism evidence="2 3">
    <name type="scientific">Puccinia striiformis</name>
    <dbReference type="NCBI Taxonomy" id="27350"/>
    <lineage>
        <taxon>Eukaryota</taxon>
        <taxon>Fungi</taxon>
        <taxon>Dikarya</taxon>
        <taxon>Basidiomycota</taxon>
        <taxon>Pucciniomycotina</taxon>
        <taxon>Pucciniomycetes</taxon>
        <taxon>Pucciniales</taxon>
        <taxon>Pucciniaceae</taxon>
        <taxon>Puccinia</taxon>
    </lineage>
</organism>
<feature type="domain" description="Thioredoxin" evidence="1">
    <location>
        <begin position="5"/>
        <end position="61"/>
    </location>
</feature>
<comment type="caution">
    <text evidence="2">The sequence shown here is derived from an EMBL/GenBank/DDBJ whole genome shotgun (WGS) entry which is preliminary data.</text>
</comment>
<dbReference type="InterPro" id="IPR036249">
    <property type="entry name" value="Thioredoxin-like_sf"/>
</dbReference>
<dbReference type="EMBL" id="PKSM01000155">
    <property type="protein sequence ID" value="POW06713.1"/>
    <property type="molecule type" value="Genomic_DNA"/>
</dbReference>
<reference evidence="3" key="3">
    <citation type="journal article" date="2018" name="Mol. Plant Microbe Interact.">
        <title>Genome sequence resources for the wheat stripe rust pathogen (Puccinia striiformis f. sp. tritici) and the barley stripe rust pathogen (Puccinia striiformis f. sp. hordei).</title>
        <authorList>
            <person name="Xia C."/>
            <person name="Wang M."/>
            <person name="Yin C."/>
            <person name="Cornejo O.E."/>
            <person name="Hulbert S.H."/>
            <person name="Chen X."/>
        </authorList>
    </citation>
    <scope>NUCLEOTIDE SEQUENCE [LARGE SCALE GENOMIC DNA]</scope>
    <source>
        <strain evidence="3">93TX-2</strain>
    </source>
</reference>
<evidence type="ECO:0000313" key="2">
    <source>
        <dbReference type="EMBL" id="POW06713.1"/>
    </source>
</evidence>
<accession>A0A2S4VAZ0</accession>
<dbReference type="VEuPathDB" id="FungiDB:PSTT_08040"/>
<gene>
    <name evidence="2" type="ORF">PSHT_10260</name>
</gene>
<dbReference type="SUPFAM" id="SSF52833">
    <property type="entry name" value="Thioredoxin-like"/>
    <property type="match status" value="1"/>
</dbReference>